<reference evidence="2" key="2">
    <citation type="submission" date="2020-07" db="EMBL/GenBank/DDBJ databases">
        <authorList>
            <person name="Vera ALvarez R."/>
            <person name="Arias-Moreno D.M."/>
            <person name="Jimenez-Jacinto V."/>
            <person name="Jimenez-Bremont J.F."/>
            <person name="Swaminathan K."/>
            <person name="Moose S.P."/>
            <person name="Guerrero-Gonzalez M.L."/>
            <person name="Marino-Ramirez L."/>
            <person name="Landsman D."/>
            <person name="Rodriguez-Kessler M."/>
            <person name="Delgado-Sanchez P."/>
        </authorList>
    </citation>
    <scope>NUCLEOTIDE SEQUENCE</scope>
    <source>
        <tissue evidence="2">Cladode</tissue>
    </source>
</reference>
<organism evidence="2">
    <name type="scientific">Opuntia streptacantha</name>
    <name type="common">Prickly pear cactus</name>
    <name type="synonym">Opuntia cardona</name>
    <dbReference type="NCBI Taxonomy" id="393608"/>
    <lineage>
        <taxon>Eukaryota</taxon>
        <taxon>Viridiplantae</taxon>
        <taxon>Streptophyta</taxon>
        <taxon>Embryophyta</taxon>
        <taxon>Tracheophyta</taxon>
        <taxon>Spermatophyta</taxon>
        <taxon>Magnoliopsida</taxon>
        <taxon>eudicotyledons</taxon>
        <taxon>Gunneridae</taxon>
        <taxon>Pentapetalae</taxon>
        <taxon>Caryophyllales</taxon>
        <taxon>Cactineae</taxon>
        <taxon>Cactaceae</taxon>
        <taxon>Opuntioideae</taxon>
        <taxon>Opuntia</taxon>
    </lineage>
</organism>
<evidence type="ECO:0000256" key="1">
    <source>
        <dbReference type="SAM" id="Phobius"/>
    </source>
</evidence>
<keyword evidence="1" id="KW-0472">Membrane</keyword>
<protein>
    <submittedName>
        <fullName evidence="2">Uncharacterized protein</fullName>
    </submittedName>
</protein>
<proteinExistence type="predicted"/>
<keyword evidence="1" id="KW-0812">Transmembrane</keyword>
<keyword evidence="1" id="KW-1133">Transmembrane helix</keyword>
<dbReference type="EMBL" id="GISG01108692">
    <property type="protein sequence ID" value="MBA4638211.1"/>
    <property type="molecule type" value="Transcribed_RNA"/>
</dbReference>
<feature type="transmembrane region" description="Helical" evidence="1">
    <location>
        <begin position="111"/>
        <end position="134"/>
    </location>
</feature>
<dbReference type="AlphaFoldDB" id="A0A7C8ZB95"/>
<feature type="transmembrane region" description="Helical" evidence="1">
    <location>
        <begin position="12"/>
        <end position="31"/>
    </location>
</feature>
<feature type="transmembrane region" description="Helical" evidence="1">
    <location>
        <begin position="146"/>
        <end position="167"/>
    </location>
</feature>
<accession>A0A7C8ZB95</accession>
<reference evidence="2" key="1">
    <citation type="journal article" date="2013" name="J. Plant Res.">
        <title>Effect of fungi and light on seed germination of three Opuntia species from semiarid lands of central Mexico.</title>
        <authorList>
            <person name="Delgado-Sanchez P."/>
            <person name="Jimenez-Bremont J.F."/>
            <person name="Guerrero-Gonzalez Mde L."/>
            <person name="Flores J."/>
        </authorList>
    </citation>
    <scope>NUCLEOTIDE SEQUENCE</scope>
    <source>
        <tissue evidence="2">Cladode</tissue>
    </source>
</reference>
<name>A0A7C8ZB95_OPUST</name>
<evidence type="ECO:0000313" key="2">
    <source>
        <dbReference type="EMBL" id="MBA4638211.1"/>
    </source>
</evidence>
<sequence>MYQEALEAPGFLILIFIFRPLSVGLLVSLDLRTIFGPLCSSGFNLTVASLYSDSILLGSSAFNRTVDSLYPDSFLLIDDDGATNTSCSDGLGLALSISIVSLSPLSKRGSIRVSLVSSFNNFILSFSLFFFSFFKRFLSKYSGSSRFRFLSFSFFFFFSFLSCTSGFTMLNEPPSISSTGNKGLGNTSWFSTTIVWARSSLVTILGEDRSSGSGSIGMLLESAVH</sequence>